<keyword evidence="1" id="KW-1133">Transmembrane helix</keyword>
<dbReference type="Proteomes" id="UP000030758">
    <property type="component" value="Unassembled WGS sequence"/>
</dbReference>
<dbReference type="EMBL" id="KL363199">
    <property type="protein sequence ID" value="KFD55499.1"/>
    <property type="molecule type" value="Genomic_DNA"/>
</dbReference>
<feature type="transmembrane region" description="Helical" evidence="1">
    <location>
        <begin position="374"/>
        <end position="396"/>
    </location>
</feature>
<evidence type="ECO:0008006" key="5">
    <source>
        <dbReference type="Google" id="ProtNLM"/>
    </source>
</evidence>
<feature type="transmembrane region" description="Helical" evidence="1">
    <location>
        <begin position="169"/>
        <end position="186"/>
    </location>
</feature>
<dbReference type="EMBL" id="KL367483">
    <property type="protein sequence ID" value="KFD71301.1"/>
    <property type="molecule type" value="Genomic_DNA"/>
</dbReference>
<dbReference type="SUPFAM" id="SSF81321">
    <property type="entry name" value="Family A G protein-coupled receptor-like"/>
    <property type="match status" value="1"/>
</dbReference>
<protein>
    <recommendedName>
        <fullName evidence="5">G-protein coupled receptors family 1 profile domain-containing protein</fullName>
    </recommendedName>
</protein>
<keyword evidence="4" id="KW-1185">Reference proteome</keyword>
<reference evidence="2 4" key="1">
    <citation type="journal article" date="2014" name="Nat. Genet.">
        <title>Genome and transcriptome of the porcine whipworm Trichuris suis.</title>
        <authorList>
            <person name="Jex A.R."/>
            <person name="Nejsum P."/>
            <person name="Schwarz E.M."/>
            <person name="Hu L."/>
            <person name="Young N.D."/>
            <person name="Hall R.S."/>
            <person name="Korhonen P.K."/>
            <person name="Liao S."/>
            <person name="Thamsborg S."/>
            <person name="Xia J."/>
            <person name="Xu P."/>
            <person name="Wang S."/>
            <person name="Scheerlinck J.P."/>
            <person name="Hofmann A."/>
            <person name="Sternberg P.W."/>
            <person name="Wang J."/>
            <person name="Gasser R.B."/>
        </authorList>
    </citation>
    <scope>NUCLEOTIDE SEQUENCE [LARGE SCALE GENOMIC DNA]</scope>
    <source>
        <strain evidence="3">DCEP-RM93F</strain>
        <strain evidence="2">DCEP-RM93M</strain>
    </source>
</reference>
<keyword evidence="1" id="KW-0812">Transmembrane</keyword>
<feature type="transmembrane region" description="Helical" evidence="1">
    <location>
        <begin position="137"/>
        <end position="157"/>
    </location>
</feature>
<accession>A0A085ME53</accession>
<gene>
    <name evidence="2" type="ORF">M513_03551</name>
    <name evidence="3" type="ORF">M514_03551</name>
</gene>
<organism evidence="2 4">
    <name type="scientific">Trichuris suis</name>
    <name type="common">pig whipworm</name>
    <dbReference type="NCBI Taxonomy" id="68888"/>
    <lineage>
        <taxon>Eukaryota</taxon>
        <taxon>Metazoa</taxon>
        <taxon>Ecdysozoa</taxon>
        <taxon>Nematoda</taxon>
        <taxon>Enoplea</taxon>
        <taxon>Dorylaimia</taxon>
        <taxon>Trichinellida</taxon>
        <taxon>Trichuridae</taxon>
        <taxon>Trichuris</taxon>
    </lineage>
</organism>
<evidence type="ECO:0000313" key="2">
    <source>
        <dbReference type="EMBL" id="KFD55499.1"/>
    </source>
</evidence>
<dbReference type="Proteomes" id="UP000030764">
    <property type="component" value="Unassembled WGS sequence"/>
</dbReference>
<dbReference type="AlphaFoldDB" id="A0A085ME53"/>
<keyword evidence="1" id="KW-0472">Membrane</keyword>
<name>A0A085ME53_9BILA</name>
<evidence type="ECO:0000313" key="3">
    <source>
        <dbReference type="EMBL" id="KFD71301.1"/>
    </source>
</evidence>
<evidence type="ECO:0000256" key="1">
    <source>
        <dbReference type="SAM" id="Phobius"/>
    </source>
</evidence>
<evidence type="ECO:0000313" key="4">
    <source>
        <dbReference type="Proteomes" id="UP000030764"/>
    </source>
</evidence>
<sequence length="441" mass="49022">MSDMWANCQRSKTPMFLPLNVFVAPATTTALKTTFAEAALRSAVTMKPDEAPVSGTSKEQQLDGHIFFNFSPSKEQSINIYGRMETLKKLSNGLAMNGSTQLSKTVANLSQEVLNLTNNVTAKESSGATFEQTVRNWIFVVSGLLAIFANSTLLTLIYRSNDVKARNKFIAGYALGSAVLGVGYIVDHGRQLEPSFEWPANMSPLDCMIHCFNITLFKTGDLLVVISILYMSIDGLTAIVPGVNPYTKEKVINGLVWFTGFVIALDVTFAWVSAAVNKTILPICYHRAIVGEYSFLIHYWGLVCMGYLSTIFYVIAIIMLKRRKASSSGIREIQMKREYEVMKQIILIIGNSFLLEAVPISLELSCSFMRFNPAFANSIWLLQAINLSIYAIFRILKHPSCQAYFKKILTFPKRKTVQVLGGSSVTKVARNSTDNRNVNQS</sequence>
<feature type="transmembrane region" description="Helical" evidence="1">
    <location>
        <begin position="341"/>
        <end position="362"/>
    </location>
</feature>
<proteinExistence type="predicted"/>
<feature type="transmembrane region" description="Helical" evidence="1">
    <location>
        <begin position="296"/>
        <end position="320"/>
    </location>
</feature>
<feature type="transmembrane region" description="Helical" evidence="1">
    <location>
        <begin position="255"/>
        <end position="276"/>
    </location>
</feature>